<organism evidence="3 4">
    <name type="scientific">Sesamum alatum</name>
    <dbReference type="NCBI Taxonomy" id="300844"/>
    <lineage>
        <taxon>Eukaryota</taxon>
        <taxon>Viridiplantae</taxon>
        <taxon>Streptophyta</taxon>
        <taxon>Embryophyta</taxon>
        <taxon>Tracheophyta</taxon>
        <taxon>Spermatophyta</taxon>
        <taxon>Magnoliopsida</taxon>
        <taxon>eudicotyledons</taxon>
        <taxon>Gunneridae</taxon>
        <taxon>Pentapetalae</taxon>
        <taxon>asterids</taxon>
        <taxon>lamiids</taxon>
        <taxon>Lamiales</taxon>
        <taxon>Pedaliaceae</taxon>
        <taxon>Sesamum</taxon>
    </lineage>
</organism>
<sequence>MAICMKTLACYAFVLLISSFVFVKEAWHLDEKHRHAIQIGKISNELWNEGQKSSGPSCRGARHSTPHPGLSPKWIKNEGQKRSGPSRGGAAHSAHPPPGATPRWIKTEWQKASGQSHGGAGHRAPPPGPPLRWIKNEGQKASGASRGGATHRAPSPPPTGLIKKSGRVLVTNT</sequence>
<evidence type="ECO:0000313" key="3">
    <source>
        <dbReference type="EMBL" id="KAK4428855.1"/>
    </source>
</evidence>
<dbReference type="AlphaFoldDB" id="A0AAE2CNN0"/>
<protein>
    <submittedName>
        <fullName evidence="3">Uncharacterized protein</fullName>
    </submittedName>
</protein>
<reference evidence="3" key="1">
    <citation type="submission" date="2020-06" db="EMBL/GenBank/DDBJ databases">
        <authorList>
            <person name="Li T."/>
            <person name="Hu X."/>
            <person name="Zhang T."/>
            <person name="Song X."/>
            <person name="Zhang H."/>
            <person name="Dai N."/>
            <person name="Sheng W."/>
            <person name="Hou X."/>
            <person name="Wei L."/>
        </authorList>
    </citation>
    <scope>NUCLEOTIDE SEQUENCE</scope>
    <source>
        <strain evidence="3">3651</strain>
        <tissue evidence="3">Leaf</tissue>
    </source>
</reference>
<feature type="region of interest" description="Disordered" evidence="1">
    <location>
        <begin position="48"/>
        <end position="173"/>
    </location>
</feature>
<proteinExistence type="predicted"/>
<accession>A0AAE2CNN0</accession>
<keyword evidence="2" id="KW-0732">Signal</keyword>
<feature type="signal peptide" evidence="2">
    <location>
        <begin position="1"/>
        <end position="26"/>
    </location>
</feature>
<evidence type="ECO:0000313" key="4">
    <source>
        <dbReference type="Proteomes" id="UP001293254"/>
    </source>
</evidence>
<dbReference type="EMBL" id="JACGWO010000004">
    <property type="protein sequence ID" value="KAK4428855.1"/>
    <property type="molecule type" value="Genomic_DNA"/>
</dbReference>
<comment type="caution">
    <text evidence="3">The sequence shown here is derived from an EMBL/GenBank/DDBJ whole genome shotgun (WGS) entry which is preliminary data.</text>
</comment>
<reference evidence="3" key="2">
    <citation type="journal article" date="2024" name="Plant">
        <title>Genomic evolution and insights into agronomic trait innovations of Sesamum species.</title>
        <authorList>
            <person name="Miao H."/>
            <person name="Wang L."/>
            <person name="Qu L."/>
            <person name="Liu H."/>
            <person name="Sun Y."/>
            <person name="Le M."/>
            <person name="Wang Q."/>
            <person name="Wei S."/>
            <person name="Zheng Y."/>
            <person name="Lin W."/>
            <person name="Duan Y."/>
            <person name="Cao H."/>
            <person name="Xiong S."/>
            <person name="Wang X."/>
            <person name="Wei L."/>
            <person name="Li C."/>
            <person name="Ma Q."/>
            <person name="Ju M."/>
            <person name="Zhao R."/>
            <person name="Li G."/>
            <person name="Mu C."/>
            <person name="Tian Q."/>
            <person name="Mei H."/>
            <person name="Zhang T."/>
            <person name="Gao T."/>
            <person name="Zhang H."/>
        </authorList>
    </citation>
    <scope>NUCLEOTIDE SEQUENCE</scope>
    <source>
        <strain evidence="3">3651</strain>
    </source>
</reference>
<dbReference type="Proteomes" id="UP001293254">
    <property type="component" value="Unassembled WGS sequence"/>
</dbReference>
<name>A0AAE2CNN0_9LAMI</name>
<keyword evidence="4" id="KW-1185">Reference proteome</keyword>
<evidence type="ECO:0000256" key="2">
    <source>
        <dbReference type="SAM" id="SignalP"/>
    </source>
</evidence>
<gene>
    <name evidence="3" type="ORF">Salat_1185400</name>
</gene>
<feature type="chain" id="PRO_5042151419" evidence="2">
    <location>
        <begin position="27"/>
        <end position="173"/>
    </location>
</feature>
<evidence type="ECO:0000256" key="1">
    <source>
        <dbReference type="SAM" id="MobiDB-lite"/>
    </source>
</evidence>